<feature type="region of interest" description="Disordered" evidence="8">
    <location>
        <begin position="40"/>
        <end position="60"/>
    </location>
</feature>
<feature type="transmembrane region" description="Helical" evidence="9">
    <location>
        <begin position="326"/>
        <end position="347"/>
    </location>
</feature>
<comment type="similarity">
    <text evidence="2">Belongs to the Ca(2+):cation antiporter (CaCA) (TC 2.A.19) family.</text>
</comment>
<evidence type="ECO:0000256" key="2">
    <source>
        <dbReference type="ARBA" id="ARBA00008170"/>
    </source>
</evidence>
<feature type="transmembrane region" description="Helical" evidence="9">
    <location>
        <begin position="440"/>
        <end position="462"/>
    </location>
</feature>
<sequence>MASLSSSLSSNDERAGPDNQAYNVYNTASVPFRREIQRAVRRPTARRSMHSAPVTTGSPADVDAAAAAADNGVRAVVNEDTPLLSGGGNGRETTSSRRGPPVGHHYPQHNHTAHLQRSFARRLLLDKAHTPGYNSPHRAARVAAHVLNVTKATLYSSPVNALLVFVPLGIAAGAGAGGVAWSAATVFTLNFFAIIPLAAVLSFATEEIAVRLGESLGGLLNATFGNAVELIVSIVALRQGQIAVVQSSMLGSILSNLLLVLGMCFFLGGLWNMRGQDNMPMEQSFATVTAQTSCSLMALSMASLIIPAALYNALDNANNEEKRVSILVLSRGTAVILLSLYVLFLFFQLRTHANLFDPEATPSAFINGLLPGDNDGNNHADEDETEQEEEEEEEEEEVHMSPWSAAVVLVVVTVVIAVCAEYLVDTIDAIVASGSMSKNFIGLILLPIVGNAAEHVTACVVATRNKMDLAVGVALGSSIQIALLVTPALVIVGWLVLDQPMTLRFETFETIVFALSVLVVAYTVQDGKSNYLEGAMLMGLYIIIALAFYVSPAGGLDAGSALLALVGLGSSPSP</sequence>
<comment type="subcellular location">
    <subcellularLocation>
        <location evidence="1">Endomembrane system</location>
        <topology evidence="1">Multi-pass membrane protein</topology>
    </subcellularLocation>
</comment>
<evidence type="ECO:0000256" key="4">
    <source>
        <dbReference type="ARBA" id="ARBA00022692"/>
    </source>
</evidence>
<feature type="compositionally biased region" description="Acidic residues" evidence="8">
    <location>
        <begin position="381"/>
        <end position="397"/>
    </location>
</feature>
<evidence type="ECO:0000256" key="8">
    <source>
        <dbReference type="SAM" id="MobiDB-lite"/>
    </source>
</evidence>
<evidence type="ECO:0000256" key="9">
    <source>
        <dbReference type="SAM" id="Phobius"/>
    </source>
</evidence>
<evidence type="ECO:0000256" key="7">
    <source>
        <dbReference type="ARBA" id="ARBA00023136"/>
    </source>
</evidence>
<feature type="transmembrane region" description="Helical" evidence="9">
    <location>
        <begin position="469"/>
        <end position="497"/>
    </location>
</feature>
<dbReference type="GO" id="GO:0012505">
    <property type="term" value="C:endomembrane system"/>
    <property type="evidence" value="ECO:0007669"/>
    <property type="project" value="UniProtKB-SubCell"/>
</dbReference>
<dbReference type="GO" id="GO:0000329">
    <property type="term" value="C:fungal-type vacuole membrane"/>
    <property type="evidence" value="ECO:0007669"/>
    <property type="project" value="EnsemblFungi"/>
</dbReference>
<feature type="transmembrane region" description="Helical" evidence="9">
    <location>
        <begin position="403"/>
        <end position="424"/>
    </location>
</feature>
<feature type="compositionally biased region" description="Low complexity" evidence="8">
    <location>
        <begin position="1"/>
        <end position="10"/>
    </location>
</feature>
<feature type="transmembrane region" description="Helical" evidence="9">
    <location>
        <begin position="503"/>
        <end position="524"/>
    </location>
</feature>
<dbReference type="InterPro" id="IPR044880">
    <property type="entry name" value="NCX_ion-bd_dom_sf"/>
</dbReference>
<dbReference type="GO" id="GO:0015386">
    <property type="term" value="F:potassium:proton antiporter activity"/>
    <property type="evidence" value="ECO:0007669"/>
    <property type="project" value="EnsemblFungi"/>
</dbReference>
<feature type="domain" description="Sodium/calcium exchanger membrane region" evidence="10">
    <location>
        <begin position="184"/>
        <end position="349"/>
    </location>
</feature>
<gene>
    <name evidence="11" type="ORF">SPI_02845</name>
</gene>
<feature type="transmembrane region" description="Helical" evidence="9">
    <location>
        <begin position="187"/>
        <end position="204"/>
    </location>
</feature>
<keyword evidence="4 9" id="KW-0812">Transmembrane</keyword>
<dbReference type="OrthoDB" id="1699231at2759"/>
<dbReference type="InterPro" id="IPR004713">
    <property type="entry name" value="CaH_exchang"/>
</dbReference>
<keyword evidence="5 9" id="KW-1133">Transmembrane helix</keyword>
<dbReference type="PANTHER" id="PTHR31503">
    <property type="entry name" value="VACUOLAR CALCIUM ION TRANSPORTER"/>
    <property type="match status" value="1"/>
</dbReference>
<feature type="transmembrane region" description="Helical" evidence="9">
    <location>
        <begin position="531"/>
        <end position="550"/>
    </location>
</feature>
<dbReference type="FunFam" id="1.20.1420.30:FF:000011">
    <property type="entry name" value="Vacuolar calcium ion transporter"/>
    <property type="match status" value="1"/>
</dbReference>
<evidence type="ECO:0000313" key="12">
    <source>
        <dbReference type="Proteomes" id="UP000076874"/>
    </source>
</evidence>
<dbReference type="GO" id="GO:0015369">
    <property type="term" value="F:calcium:proton antiporter activity"/>
    <property type="evidence" value="ECO:0007669"/>
    <property type="project" value="EnsemblFungi"/>
</dbReference>
<evidence type="ECO:0000256" key="6">
    <source>
        <dbReference type="ARBA" id="ARBA00023065"/>
    </source>
</evidence>
<feature type="region of interest" description="Disordered" evidence="8">
    <location>
        <begin position="372"/>
        <end position="400"/>
    </location>
</feature>
<evidence type="ECO:0000313" key="11">
    <source>
        <dbReference type="EMBL" id="OAA64198.1"/>
    </source>
</evidence>
<dbReference type="Gene3D" id="1.20.1420.30">
    <property type="entry name" value="NCX, central ion-binding region"/>
    <property type="match status" value="2"/>
</dbReference>
<feature type="transmembrane region" description="Helical" evidence="9">
    <location>
        <begin position="294"/>
        <end position="314"/>
    </location>
</feature>
<dbReference type="EMBL" id="AZHD01000004">
    <property type="protein sequence ID" value="OAA64198.1"/>
    <property type="molecule type" value="Genomic_DNA"/>
</dbReference>
<dbReference type="Pfam" id="PF01699">
    <property type="entry name" value="Na_Ca_ex"/>
    <property type="match status" value="2"/>
</dbReference>
<feature type="compositionally biased region" description="Basic residues" evidence="8">
    <location>
        <begin position="40"/>
        <end position="49"/>
    </location>
</feature>
<feature type="transmembrane region" description="Helical" evidence="9">
    <location>
        <begin position="249"/>
        <end position="273"/>
    </location>
</feature>
<dbReference type="PANTHER" id="PTHR31503:SF22">
    <property type="entry name" value="VACUOLAR CALCIUM ION TRANSPORTER"/>
    <property type="match status" value="1"/>
</dbReference>
<reference evidence="11 12" key="1">
    <citation type="journal article" date="2016" name="Genome Biol. Evol.">
        <title>Divergent and convergent evolution of fungal pathogenicity.</title>
        <authorList>
            <person name="Shang Y."/>
            <person name="Xiao G."/>
            <person name="Zheng P."/>
            <person name="Cen K."/>
            <person name="Zhan S."/>
            <person name="Wang C."/>
        </authorList>
    </citation>
    <scope>NUCLEOTIDE SEQUENCE [LARGE SCALE GENOMIC DNA]</scope>
    <source>
        <strain evidence="11 12">RCEF 264</strain>
    </source>
</reference>
<evidence type="ECO:0000259" key="10">
    <source>
        <dbReference type="Pfam" id="PF01699"/>
    </source>
</evidence>
<dbReference type="InterPro" id="IPR004837">
    <property type="entry name" value="NaCa_Exmemb"/>
</dbReference>
<feature type="transmembrane region" description="Helical" evidence="9">
    <location>
        <begin position="161"/>
        <end position="181"/>
    </location>
</feature>
<dbReference type="GO" id="GO:0006874">
    <property type="term" value="P:intracellular calcium ion homeostasis"/>
    <property type="evidence" value="ECO:0007669"/>
    <property type="project" value="EnsemblFungi"/>
</dbReference>
<organism evidence="11 12">
    <name type="scientific">Niveomyces insectorum RCEF 264</name>
    <dbReference type="NCBI Taxonomy" id="1081102"/>
    <lineage>
        <taxon>Eukaryota</taxon>
        <taxon>Fungi</taxon>
        <taxon>Dikarya</taxon>
        <taxon>Ascomycota</taxon>
        <taxon>Pezizomycotina</taxon>
        <taxon>Sordariomycetes</taxon>
        <taxon>Hypocreomycetidae</taxon>
        <taxon>Hypocreales</taxon>
        <taxon>Cordycipitaceae</taxon>
        <taxon>Niveomyces</taxon>
    </lineage>
</organism>
<feature type="transmembrane region" description="Helical" evidence="9">
    <location>
        <begin position="216"/>
        <end position="237"/>
    </location>
</feature>
<feature type="region of interest" description="Disordered" evidence="8">
    <location>
        <begin position="78"/>
        <end position="109"/>
    </location>
</feature>
<accession>A0A167WUI4</accession>
<protein>
    <submittedName>
        <fullName evidence="11">Calcium ion transporter</fullName>
    </submittedName>
</protein>
<dbReference type="Proteomes" id="UP000076874">
    <property type="component" value="Unassembled WGS sequence"/>
</dbReference>
<evidence type="ECO:0000256" key="5">
    <source>
        <dbReference type="ARBA" id="ARBA00022989"/>
    </source>
</evidence>
<keyword evidence="7 9" id="KW-0472">Membrane</keyword>
<dbReference type="AlphaFoldDB" id="A0A167WUI4"/>
<feature type="domain" description="Sodium/calcium exchanger membrane region" evidence="10">
    <location>
        <begin position="405"/>
        <end position="549"/>
    </location>
</feature>
<feature type="region of interest" description="Disordered" evidence="8">
    <location>
        <begin position="1"/>
        <end position="22"/>
    </location>
</feature>
<name>A0A167WUI4_9HYPO</name>
<keyword evidence="12" id="KW-1185">Reference proteome</keyword>
<keyword evidence="6" id="KW-0406">Ion transport</keyword>
<dbReference type="STRING" id="1081102.A0A167WUI4"/>
<evidence type="ECO:0000256" key="3">
    <source>
        <dbReference type="ARBA" id="ARBA00022448"/>
    </source>
</evidence>
<comment type="caution">
    <text evidence="11">The sequence shown here is derived from an EMBL/GenBank/DDBJ whole genome shotgun (WGS) entry which is preliminary data.</text>
</comment>
<evidence type="ECO:0000256" key="1">
    <source>
        <dbReference type="ARBA" id="ARBA00004127"/>
    </source>
</evidence>
<keyword evidence="3" id="KW-0813">Transport</keyword>
<proteinExistence type="inferred from homology"/>